<gene>
    <name evidence="2" type="ORF">P4447_01410</name>
</gene>
<comment type="caution">
    <text evidence="2">The sequence shown here is derived from an EMBL/GenBank/DDBJ whole genome shotgun (WGS) entry which is preliminary data.</text>
</comment>
<dbReference type="RefSeq" id="WP_327966057.1">
    <property type="nucleotide sequence ID" value="NZ_JARMQG010000010.1"/>
</dbReference>
<name>A0ABU6N7G1_9BACI</name>
<dbReference type="Pfam" id="PF08378">
    <property type="entry name" value="NERD"/>
    <property type="match status" value="1"/>
</dbReference>
<dbReference type="PROSITE" id="PS50965">
    <property type="entry name" value="NERD"/>
    <property type="match status" value="1"/>
</dbReference>
<evidence type="ECO:0000313" key="3">
    <source>
        <dbReference type="Proteomes" id="UP001330749"/>
    </source>
</evidence>
<dbReference type="EMBL" id="JARMQG010000010">
    <property type="protein sequence ID" value="MED3561213.1"/>
    <property type="molecule type" value="Genomic_DNA"/>
</dbReference>
<organism evidence="2 3">
    <name type="scientific">Bacillus xiapuensis</name>
    <dbReference type="NCBI Taxonomy" id="2014075"/>
    <lineage>
        <taxon>Bacteria</taxon>
        <taxon>Bacillati</taxon>
        <taxon>Bacillota</taxon>
        <taxon>Bacilli</taxon>
        <taxon>Bacillales</taxon>
        <taxon>Bacillaceae</taxon>
        <taxon>Bacillus</taxon>
    </lineage>
</organism>
<feature type="domain" description="NERD" evidence="1">
    <location>
        <begin position="41"/>
        <end position="157"/>
    </location>
</feature>
<evidence type="ECO:0000259" key="1">
    <source>
        <dbReference type="PROSITE" id="PS50965"/>
    </source>
</evidence>
<proteinExistence type="predicted"/>
<evidence type="ECO:0000313" key="2">
    <source>
        <dbReference type="EMBL" id="MED3561213.1"/>
    </source>
</evidence>
<dbReference type="Proteomes" id="UP001330749">
    <property type="component" value="Unassembled WGS sequence"/>
</dbReference>
<reference evidence="2 3" key="1">
    <citation type="submission" date="2023-03" db="EMBL/GenBank/DDBJ databases">
        <title>Bacillus Genome Sequencing.</title>
        <authorList>
            <person name="Dunlap C."/>
        </authorList>
    </citation>
    <scope>NUCLEOTIDE SEQUENCE [LARGE SCALE GENOMIC DNA]</scope>
    <source>
        <strain evidence="2 3">B-14544</strain>
    </source>
</reference>
<sequence>MNLKPLTLPPMVEKIDALLRRIRFDHPKMMNIQMEREMKMKGYQGQKALEFYLDQLPEKKYDIINDLRLYDGKYYFQIDVLVLSVAFFLDLEAKNRGKEIIFERELEQATLVKNNYRERIDNPVLQAKTQARKLRKWLQDQNCAAPPIHYLFVNSNKNTKITFAYHNHPQNRNICNSEGLLEKIEQIEEFEIEKITQKELRKIARLLLAHHIPEDPDILRYFDISPKEISTGVKCPNSVCHFIGMERRYGTWYCPKCGTRSKDAHIQAIYDHFLLIKPTITNAELCNFLHINPRIAYKILSAMNLPFTGKYRDRVYYKQGYLVPGEPHATSSWVNHKP</sequence>
<protein>
    <submittedName>
        <fullName evidence="2">Nuclease-related domain-containing protein</fullName>
    </submittedName>
</protein>
<dbReference type="InterPro" id="IPR011528">
    <property type="entry name" value="NERD"/>
</dbReference>
<keyword evidence="3" id="KW-1185">Reference proteome</keyword>
<accession>A0ABU6N7G1</accession>